<accession>A0A4Q1KF42</accession>
<feature type="transmembrane region" description="Helical" evidence="1">
    <location>
        <begin position="47"/>
        <end position="68"/>
    </location>
</feature>
<dbReference type="Pfam" id="PF03203">
    <property type="entry name" value="MerC"/>
    <property type="match status" value="1"/>
</dbReference>
<feature type="transmembrane region" description="Helical" evidence="1">
    <location>
        <begin position="14"/>
        <end position="35"/>
    </location>
</feature>
<dbReference type="Proteomes" id="UP000290958">
    <property type="component" value="Unassembled WGS sequence"/>
</dbReference>
<dbReference type="EMBL" id="SBKP01000010">
    <property type="protein sequence ID" value="RXR28288.1"/>
    <property type="molecule type" value="Genomic_DNA"/>
</dbReference>
<gene>
    <name evidence="2" type="ORF">EQG66_10830</name>
</gene>
<dbReference type="OrthoDB" id="6078385at2"/>
<keyword evidence="1" id="KW-1133">Transmembrane helix</keyword>
<evidence type="ECO:0000313" key="3">
    <source>
        <dbReference type="Proteomes" id="UP000290958"/>
    </source>
</evidence>
<dbReference type="RefSeq" id="WP_129404648.1">
    <property type="nucleotide sequence ID" value="NZ_SBKP01000010.1"/>
</dbReference>
<keyword evidence="1" id="KW-0812">Transmembrane</keyword>
<comment type="caution">
    <text evidence="2">The sequence shown here is derived from an EMBL/GenBank/DDBJ whole genome shotgun (WGS) entry which is preliminary data.</text>
</comment>
<dbReference type="AlphaFoldDB" id="A0A4Q1KF42"/>
<feature type="transmembrane region" description="Helical" evidence="1">
    <location>
        <begin position="75"/>
        <end position="94"/>
    </location>
</feature>
<dbReference type="GO" id="GO:0016020">
    <property type="term" value="C:membrane"/>
    <property type="evidence" value="ECO:0007669"/>
    <property type="project" value="InterPro"/>
</dbReference>
<evidence type="ECO:0000313" key="2">
    <source>
        <dbReference type="EMBL" id="RXR28288.1"/>
    </source>
</evidence>
<dbReference type="GO" id="GO:0015097">
    <property type="term" value="F:mercury ion transmembrane transporter activity"/>
    <property type="evidence" value="ECO:0007669"/>
    <property type="project" value="InterPro"/>
</dbReference>
<organism evidence="2 3">
    <name type="scientific">Sphingobium fluviale</name>
    <dbReference type="NCBI Taxonomy" id="2506423"/>
    <lineage>
        <taxon>Bacteria</taxon>
        <taxon>Pseudomonadati</taxon>
        <taxon>Pseudomonadota</taxon>
        <taxon>Alphaproteobacteria</taxon>
        <taxon>Sphingomonadales</taxon>
        <taxon>Sphingomonadaceae</taxon>
        <taxon>Sphingobium</taxon>
    </lineage>
</organism>
<evidence type="ECO:0000256" key="1">
    <source>
        <dbReference type="SAM" id="Phobius"/>
    </source>
</evidence>
<proteinExistence type="predicted"/>
<reference evidence="3" key="1">
    <citation type="submission" date="2019-01" db="EMBL/GenBank/DDBJ databases">
        <title>Cytophagaceae bacterium strain CAR-16.</title>
        <authorList>
            <person name="Chen W.-M."/>
        </authorList>
    </citation>
    <scope>NUCLEOTIDE SEQUENCE [LARGE SCALE GENOMIC DNA]</scope>
    <source>
        <strain evidence="3">CHR27</strain>
    </source>
</reference>
<keyword evidence="1" id="KW-0472">Membrane</keyword>
<name>A0A4Q1KF42_9SPHN</name>
<keyword evidence="3" id="KW-1185">Reference proteome</keyword>
<protein>
    <submittedName>
        <fullName evidence="2">MerC domain-containing protein</fullName>
    </submittedName>
</protein>
<feature type="transmembrane region" description="Helical" evidence="1">
    <location>
        <begin position="100"/>
        <end position="118"/>
    </location>
</feature>
<sequence length="121" mass="12688">MTQRPAYLHWLDKAAITLSGFCVVHCVATIVLIGTLTSLGHFFANPLIHEIGLLCATLLGAVALGSGIMRHRRTLPVFIGVPGLALMAAALFAPHGYGEALLTILGVSLVAGAHMMNARTC</sequence>
<dbReference type="InterPro" id="IPR004891">
    <property type="entry name" value="Mercury-R_MerC"/>
</dbReference>